<keyword evidence="13" id="KW-1185">Reference proteome</keyword>
<dbReference type="InterPro" id="IPR050980">
    <property type="entry name" value="2C_sensor_his_kinase"/>
</dbReference>
<dbReference type="PANTHER" id="PTHR44936">
    <property type="entry name" value="SENSOR PROTEIN CREC"/>
    <property type="match status" value="1"/>
</dbReference>
<gene>
    <name evidence="12" type="ORF">Tel_04445</name>
</gene>
<dbReference type="EMBL" id="CP013099">
    <property type="protein sequence ID" value="ALP52454.1"/>
    <property type="molecule type" value="Genomic_DNA"/>
</dbReference>
<sequence>MNSFSQQVTHAGDRAAVFNLRRLVFVRLVAIFGEIVVVIAAAWGLGMQLPLLGLGWVIAAHAAVNLFAGWRLRSAKSLGANEFMLQLGLDVIILTTLLYLAGGASNPFISLLVLPLVMAAAVLPKHQVWGMGVLVVAAYGLLMFQHRPMPHVASHAGEDFDWHVIGMWFSFILAVVIIVFFVLRMAESLRERDRVLAEARERSLRDEQLVALGTLAAGAAHELGTPLSTMAILTQELQQEYDADTDLQQRLGILRQQVDRCKATLAMISASSGQLRAEGGGRLRLDRFLSGVVAEWRLRRPTARLEFEMSGTRPAPDIISEQGLRQALITFLDNAADSSPDDVGMRCRWQARHLAIEIADRGAGMPQHYRAQVGKVPFSTKPEGQGLGLMLAHAIIQRLGGTVNVADRPGGGMLVDMQLDLARLLLDE</sequence>
<dbReference type="Pfam" id="PF00512">
    <property type="entry name" value="HisKA"/>
    <property type="match status" value="1"/>
</dbReference>
<dbReference type="STRING" id="1748243.Tel_04445"/>
<keyword evidence="9" id="KW-0067">ATP-binding</keyword>
<dbReference type="Pfam" id="PF02518">
    <property type="entry name" value="HATPase_c"/>
    <property type="match status" value="1"/>
</dbReference>
<feature type="transmembrane region" description="Helical" evidence="10">
    <location>
        <begin position="24"/>
        <end position="45"/>
    </location>
</feature>
<evidence type="ECO:0000256" key="4">
    <source>
        <dbReference type="ARBA" id="ARBA00022475"/>
    </source>
</evidence>
<protein>
    <recommendedName>
        <fullName evidence="3">histidine kinase</fullName>
        <ecNumber evidence="3">2.7.13.3</ecNumber>
    </recommendedName>
</protein>
<dbReference type="Gene3D" id="1.10.287.130">
    <property type="match status" value="1"/>
</dbReference>
<name>A0A0S2TBC5_9GAMM</name>
<dbReference type="GO" id="GO:0005886">
    <property type="term" value="C:plasma membrane"/>
    <property type="evidence" value="ECO:0007669"/>
    <property type="project" value="UniProtKB-SubCell"/>
</dbReference>
<keyword evidence="6" id="KW-0808">Transferase</keyword>
<dbReference type="GO" id="GO:0005524">
    <property type="term" value="F:ATP binding"/>
    <property type="evidence" value="ECO:0007669"/>
    <property type="project" value="UniProtKB-KW"/>
</dbReference>
<dbReference type="CDD" id="cd00082">
    <property type="entry name" value="HisKA"/>
    <property type="match status" value="1"/>
</dbReference>
<dbReference type="AlphaFoldDB" id="A0A0S2TBC5"/>
<evidence type="ECO:0000313" key="13">
    <source>
        <dbReference type="Proteomes" id="UP000055136"/>
    </source>
</evidence>
<keyword evidence="7" id="KW-0547">Nucleotide-binding</keyword>
<dbReference type="InterPro" id="IPR036890">
    <property type="entry name" value="HATPase_C_sf"/>
</dbReference>
<keyword evidence="8" id="KW-0418">Kinase</keyword>
<feature type="transmembrane region" description="Helical" evidence="10">
    <location>
        <begin position="165"/>
        <end position="183"/>
    </location>
</feature>
<evidence type="ECO:0000256" key="6">
    <source>
        <dbReference type="ARBA" id="ARBA00022679"/>
    </source>
</evidence>
<evidence type="ECO:0000256" key="5">
    <source>
        <dbReference type="ARBA" id="ARBA00022553"/>
    </source>
</evidence>
<dbReference type="InterPro" id="IPR005467">
    <property type="entry name" value="His_kinase_dom"/>
</dbReference>
<accession>A0A0S2TBC5</accession>
<dbReference type="InterPro" id="IPR003661">
    <property type="entry name" value="HisK_dim/P_dom"/>
</dbReference>
<proteinExistence type="predicted"/>
<dbReference type="Proteomes" id="UP000055136">
    <property type="component" value="Chromosome"/>
</dbReference>
<organism evidence="12 13">
    <name type="scientific">Candidatus Tenderia electrophaga</name>
    <dbReference type="NCBI Taxonomy" id="1748243"/>
    <lineage>
        <taxon>Bacteria</taxon>
        <taxon>Pseudomonadati</taxon>
        <taxon>Pseudomonadota</taxon>
        <taxon>Gammaproteobacteria</taxon>
        <taxon>Candidatus Tenderiales</taxon>
        <taxon>Candidatus Tenderiaceae</taxon>
        <taxon>Candidatus Tenderia</taxon>
    </lineage>
</organism>
<feature type="domain" description="Histidine kinase" evidence="11">
    <location>
        <begin position="218"/>
        <end position="423"/>
    </location>
</feature>
<evidence type="ECO:0000256" key="2">
    <source>
        <dbReference type="ARBA" id="ARBA00004651"/>
    </source>
</evidence>
<dbReference type="GO" id="GO:0000155">
    <property type="term" value="F:phosphorelay sensor kinase activity"/>
    <property type="evidence" value="ECO:0007669"/>
    <property type="project" value="InterPro"/>
</dbReference>
<dbReference type="InterPro" id="IPR036097">
    <property type="entry name" value="HisK_dim/P_sf"/>
</dbReference>
<evidence type="ECO:0000256" key="10">
    <source>
        <dbReference type="SAM" id="Phobius"/>
    </source>
</evidence>
<dbReference type="PROSITE" id="PS50109">
    <property type="entry name" value="HIS_KIN"/>
    <property type="match status" value="1"/>
</dbReference>
<evidence type="ECO:0000259" key="11">
    <source>
        <dbReference type="PROSITE" id="PS50109"/>
    </source>
</evidence>
<evidence type="ECO:0000256" key="8">
    <source>
        <dbReference type="ARBA" id="ARBA00022777"/>
    </source>
</evidence>
<keyword evidence="5" id="KW-0597">Phosphoprotein</keyword>
<dbReference type="Gene3D" id="3.30.565.10">
    <property type="entry name" value="Histidine kinase-like ATPase, C-terminal domain"/>
    <property type="match status" value="1"/>
</dbReference>
<keyword evidence="10" id="KW-0472">Membrane</keyword>
<keyword evidence="10" id="KW-0812">Transmembrane</keyword>
<dbReference type="SMART" id="SM00387">
    <property type="entry name" value="HATPase_c"/>
    <property type="match status" value="1"/>
</dbReference>
<evidence type="ECO:0000256" key="7">
    <source>
        <dbReference type="ARBA" id="ARBA00022741"/>
    </source>
</evidence>
<keyword evidence="4" id="KW-1003">Cell membrane</keyword>
<feature type="transmembrane region" description="Helical" evidence="10">
    <location>
        <begin position="128"/>
        <end position="145"/>
    </location>
</feature>
<dbReference type="InterPro" id="IPR003594">
    <property type="entry name" value="HATPase_dom"/>
</dbReference>
<keyword evidence="10" id="KW-1133">Transmembrane helix</keyword>
<evidence type="ECO:0000256" key="1">
    <source>
        <dbReference type="ARBA" id="ARBA00000085"/>
    </source>
</evidence>
<evidence type="ECO:0000313" key="12">
    <source>
        <dbReference type="EMBL" id="ALP52454.1"/>
    </source>
</evidence>
<dbReference type="InterPro" id="IPR004358">
    <property type="entry name" value="Sig_transdc_His_kin-like_C"/>
</dbReference>
<reference evidence="12" key="1">
    <citation type="submission" date="2015-10" db="EMBL/GenBank/DDBJ databases">
        <title>Description of Candidatus Tenderia electrophaga gen. nov, sp. nov., an Uncultivated Electroautotroph from a Biocathode Enrichment.</title>
        <authorList>
            <person name="Eddie B.J."/>
            <person name="Malanoski A.P."/>
            <person name="Wang Z."/>
            <person name="Hall R.J."/>
            <person name="Oh S.D."/>
            <person name="Heiner C."/>
            <person name="Lin B."/>
            <person name="Strycharz-Glaven S.M."/>
        </authorList>
    </citation>
    <scope>NUCLEOTIDE SEQUENCE [LARGE SCALE GENOMIC DNA]</scope>
    <source>
        <strain evidence="12">NRL1</strain>
    </source>
</reference>
<evidence type="ECO:0000256" key="3">
    <source>
        <dbReference type="ARBA" id="ARBA00012438"/>
    </source>
</evidence>
<dbReference type="EC" id="2.7.13.3" evidence="3"/>
<dbReference type="SMART" id="SM00388">
    <property type="entry name" value="HisKA"/>
    <property type="match status" value="1"/>
</dbReference>
<dbReference type="PANTHER" id="PTHR44936:SF10">
    <property type="entry name" value="SENSOR PROTEIN RSTB"/>
    <property type="match status" value="1"/>
</dbReference>
<dbReference type="SUPFAM" id="SSF55874">
    <property type="entry name" value="ATPase domain of HSP90 chaperone/DNA topoisomerase II/histidine kinase"/>
    <property type="match status" value="1"/>
</dbReference>
<comment type="subcellular location">
    <subcellularLocation>
        <location evidence="2">Cell membrane</location>
        <topology evidence="2">Multi-pass membrane protein</topology>
    </subcellularLocation>
</comment>
<dbReference type="SUPFAM" id="SSF47384">
    <property type="entry name" value="Homodimeric domain of signal transducing histidine kinase"/>
    <property type="match status" value="1"/>
</dbReference>
<evidence type="ECO:0000256" key="9">
    <source>
        <dbReference type="ARBA" id="ARBA00022840"/>
    </source>
</evidence>
<comment type="catalytic activity">
    <reaction evidence="1">
        <text>ATP + protein L-histidine = ADP + protein N-phospho-L-histidine.</text>
        <dbReference type="EC" id="2.7.13.3"/>
    </reaction>
</comment>
<dbReference type="PRINTS" id="PR00344">
    <property type="entry name" value="BCTRLSENSOR"/>
</dbReference>
<dbReference type="KEGG" id="tee:Tel_04445"/>